<dbReference type="EMBL" id="WPHG01000004">
    <property type="protein sequence ID" value="MVA98895.1"/>
    <property type="molecule type" value="Genomic_DNA"/>
</dbReference>
<dbReference type="AlphaFoldDB" id="A0A844QHX9"/>
<dbReference type="Pfam" id="PF07330">
    <property type="entry name" value="DUF1467"/>
    <property type="match status" value="1"/>
</dbReference>
<accession>A0A844QHX9</accession>
<evidence type="ECO:0000313" key="3">
    <source>
        <dbReference type="Proteomes" id="UP000463224"/>
    </source>
</evidence>
<keyword evidence="1" id="KW-0812">Transmembrane</keyword>
<keyword evidence="1" id="KW-0472">Membrane</keyword>
<evidence type="ECO:0000256" key="1">
    <source>
        <dbReference type="SAM" id="Phobius"/>
    </source>
</evidence>
<reference evidence="2 3" key="1">
    <citation type="submission" date="2019-12" db="EMBL/GenBank/DDBJ databases">
        <title>Nitratireductor arenosus sp. nov., Isolated from sea sand, Jeju island, South Korea.</title>
        <authorList>
            <person name="Kim W."/>
        </authorList>
    </citation>
    <scope>NUCLEOTIDE SEQUENCE [LARGE SCALE GENOMIC DNA]</scope>
    <source>
        <strain evidence="2 3">CAU 1489</strain>
    </source>
</reference>
<keyword evidence="1" id="KW-1133">Transmembrane helix</keyword>
<organism evidence="2 3">
    <name type="scientific">Nitratireductor arenosus</name>
    <dbReference type="NCBI Taxonomy" id="2682096"/>
    <lineage>
        <taxon>Bacteria</taxon>
        <taxon>Pseudomonadati</taxon>
        <taxon>Pseudomonadota</taxon>
        <taxon>Alphaproteobacteria</taxon>
        <taxon>Hyphomicrobiales</taxon>
        <taxon>Phyllobacteriaceae</taxon>
        <taxon>Nitratireductor</taxon>
    </lineage>
</organism>
<name>A0A844QHX9_9HYPH</name>
<dbReference type="InterPro" id="IPR009935">
    <property type="entry name" value="DUF1467"/>
</dbReference>
<dbReference type="RefSeq" id="WP_156713870.1">
    <property type="nucleotide sequence ID" value="NZ_WPHG01000004.1"/>
</dbReference>
<comment type="caution">
    <text evidence="2">The sequence shown here is derived from an EMBL/GenBank/DDBJ whole genome shotgun (WGS) entry which is preliminary data.</text>
</comment>
<keyword evidence="3" id="KW-1185">Reference proteome</keyword>
<gene>
    <name evidence="2" type="ORF">GN330_16740</name>
</gene>
<proteinExistence type="predicted"/>
<evidence type="ECO:0000313" key="2">
    <source>
        <dbReference type="EMBL" id="MVA98895.1"/>
    </source>
</evidence>
<feature type="transmembrane region" description="Helical" evidence="1">
    <location>
        <begin position="7"/>
        <end position="26"/>
    </location>
</feature>
<feature type="transmembrane region" description="Helical" evidence="1">
    <location>
        <begin position="52"/>
        <end position="70"/>
    </location>
</feature>
<dbReference type="Proteomes" id="UP000463224">
    <property type="component" value="Unassembled WGS sequence"/>
</dbReference>
<protein>
    <submittedName>
        <fullName evidence="2">DUF1467 family protein</fullName>
    </submittedName>
</protein>
<sequence length="89" mass="9974">MSWISGFAVYFIIWWVTLFVVLPFGLHTQDEDGDVTLGTTASAPKGPHMRRAALRATLISLLVFGLLYLLTRQLGFTFDDIPSVVPEFQ</sequence>